<evidence type="ECO:0000313" key="3">
    <source>
        <dbReference type="EMBL" id="CAG2061316.1"/>
    </source>
</evidence>
<gene>
    <name evidence="3" type="ORF">TPAB3V08_LOCUS8270</name>
</gene>
<dbReference type="InterPro" id="IPR050934">
    <property type="entry name" value="ITIH"/>
</dbReference>
<sequence>MMRVSTVVAIVAAAFFLVGVVQAQDDALVASLEPTVDGNEKGGFARRKDVKPDVYSLHIVSNIQYRYATTVVTSRVANRANTSQEVIFTVVLPETAFISGFLM</sequence>
<evidence type="ECO:0000256" key="1">
    <source>
        <dbReference type="SAM" id="SignalP"/>
    </source>
</evidence>
<feature type="chain" id="PRO_5046254961" description="VIT domain-containing protein" evidence="1">
    <location>
        <begin position="24"/>
        <end position="103"/>
    </location>
</feature>
<protein>
    <recommendedName>
        <fullName evidence="2">VIT domain-containing protein</fullName>
    </recommendedName>
</protein>
<dbReference type="Proteomes" id="UP001153148">
    <property type="component" value="Unassembled WGS sequence"/>
</dbReference>
<keyword evidence="4" id="KW-1185">Reference proteome</keyword>
<dbReference type="InterPro" id="IPR013694">
    <property type="entry name" value="VIT"/>
</dbReference>
<name>A0ABN7P6U2_TIMPD</name>
<dbReference type="PANTHER" id="PTHR10338:SF108">
    <property type="entry name" value="INTER-ALPHA-TRYPSIN INHIBITOR HEAVY CHAIN H4-LIKE PROTEIN"/>
    <property type="match status" value="1"/>
</dbReference>
<evidence type="ECO:0000259" key="2">
    <source>
        <dbReference type="PROSITE" id="PS51468"/>
    </source>
</evidence>
<dbReference type="PROSITE" id="PS51468">
    <property type="entry name" value="VIT"/>
    <property type="match status" value="1"/>
</dbReference>
<comment type="caution">
    <text evidence="3">The sequence shown here is derived from an EMBL/GenBank/DDBJ whole genome shotgun (WGS) entry which is preliminary data.</text>
</comment>
<feature type="signal peptide" evidence="1">
    <location>
        <begin position="1"/>
        <end position="23"/>
    </location>
</feature>
<dbReference type="EMBL" id="CAJPIN010015402">
    <property type="protein sequence ID" value="CAG2061316.1"/>
    <property type="molecule type" value="Genomic_DNA"/>
</dbReference>
<dbReference type="PANTHER" id="PTHR10338">
    <property type="entry name" value="INTER-ALPHA-TRYPSIN INHIBITOR HEAVY CHAIN FAMILY MEMBER"/>
    <property type="match status" value="1"/>
</dbReference>
<reference evidence="3" key="1">
    <citation type="submission" date="2021-03" db="EMBL/GenBank/DDBJ databases">
        <authorList>
            <person name="Tran Van P."/>
        </authorList>
    </citation>
    <scope>NUCLEOTIDE SEQUENCE</scope>
</reference>
<dbReference type="Pfam" id="PF08487">
    <property type="entry name" value="VIT"/>
    <property type="match status" value="1"/>
</dbReference>
<evidence type="ECO:0000313" key="4">
    <source>
        <dbReference type="Proteomes" id="UP001153148"/>
    </source>
</evidence>
<keyword evidence="1" id="KW-0732">Signal</keyword>
<accession>A0ABN7P6U2</accession>
<proteinExistence type="predicted"/>
<organism evidence="3 4">
    <name type="scientific">Timema podura</name>
    <name type="common">Walking stick</name>
    <dbReference type="NCBI Taxonomy" id="61482"/>
    <lineage>
        <taxon>Eukaryota</taxon>
        <taxon>Metazoa</taxon>
        <taxon>Ecdysozoa</taxon>
        <taxon>Arthropoda</taxon>
        <taxon>Hexapoda</taxon>
        <taxon>Insecta</taxon>
        <taxon>Pterygota</taxon>
        <taxon>Neoptera</taxon>
        <taxon>Polyneoptera</taxon>
        <taxon>Phasmatodea</taxon>
        <taxon>Timematodea</taxon>
        <taxon>Timematoidea</taxon>
        <taxon>Timematidae</taxon>
        <taxon>Timema</taxon>
    </lineage>
</organism>
<feature type="domain" description="VIT" evidence="2">
    <location>
        <begin position="38"/>
        <end position="103"/>
    </location>
</feature>